<dbReference type="GO" id="GO:0008173">
    <property type="term" value="F:RNA methyltransferase activity"/>
    <property type="evidence" value="ECO:0007669"/>
    <property type="project" value="InterPro"/>
</dbReference>
<dbReference type="SMART" id="SM00967">
    <property type="entry name" value="SpoU_sub_bind"/>
    <property type="match status" value="1"/>
</dbReference>
<dbReference type="InterPro" id="IPR029064">
    <property type="entry name" value="Ribosomal_eL30-like_sf"/>
</dbReference>
<protein>
    <submittedName>
        <fullName evidence="5">Unannotated protein</fullName>
    </submittedName>
</protein>
<dbReference type="PANTHER" id="PTHR43191:SF2">
    <property type="entry name" value="RRNA METHYLTRANSFERASE 3, MITOCHONDRIAL"/>
    <property type="match status" value="1"/>
</dbReference>
<sequence length="266" mass="28134">MITDPGSSRVKAVARLSQKDARQETGLFLLEGPQGLKELVRYPEIVHEVFVTEAANERYASELNQLRDAKCNIESVSDRVMEKLAETQTPQGVVAVVHQLHVNLDELLGAHPQLIAVLDRVQDPGNAGTILRASDAAGADGVLFSAESVDVYNGKVVRSTAGSLLHVPVTVGLDLASAIPIMRESGIQVFVADAGGTPITQLSPELLARPTAWVFGNEAGGISHELSALADQVVSIPIYGSAESLNLATAASICLYTSAFAQQASR</sequence>
<dbReference type="AlphaFoldDB" id="A0A6J6C8F0"/>
<dbReference type="Pfam" id="PF22435">
    <property type="entry name" value="MRM3-like_sub_bind"/>
    <property type="match status" value="1"/>
</dbReference>
<dbReference type="SUPFAM" id="SSF75217">
    <property type="entry name" value="alpha/beta knot"/>
    <property type="match status" value="1"/>
</dbReference>
<dbReference type="Gene3D" id="3.30.1330.30">
    <property type="match status" value="1"/>
</dbReference>
<proteinExistence type="inferred from homology"/>
<accession>A0A6J6C8F0</accession>
<dbReference type="InterPro" id="IPR029026">
    <property type="entry name" value="tRNA_m1G_MTases_N"/>
</dbReference>
<dbReference type="GO" id="GO:0006396">
    <property type="term" value="P:RNA processing"/>
    <property type="evidence" value="ECO:0007669"/>
    <property type="project" value="InterPro"/>
</dbReference>
<dbReference type="GO" id="GO:0005737">
    <property type="term" value="C:cytoplasm"/>
    <property type="evidence" value="ECO:0007669"/>
    <property type="project" value="UniProtKB-ARBA"/>
</dbReference>
<reference evidence="5" key="1">
    <citation type="submission" date="2020-05" db="EMBL/GenBank/DDBJ databases">
        <authorList>
            <person name="Chiriac C."/>
            <person name="Salcher M."/>
            <person name="Ghai R."/>
            <person name="Kavagutti S V."/>
        </authorList>
    </citation>
    <scope>NUCLEOTIDE SEQUENCE</scope>
</reference>
<evidence type="ECO:0000256" key="2">
    <source>
        <dbReference type="ARBA" id="ARBA00022603"/>
    </source>
</evidence>
<keyword evidence="2" id="KW-0489">Methyltransferase</keyword>
<evidence type="ECO:0000259" key="4">
    <source>
        <dbReference type="SMART" id="SM00967"/>
    </source>
</evidence>
<dbReference type="GO" id="GO:0003723">
    <property type="term" value="F:RNA binding"/>
    <property type="evidence" value="ECO:0007669"/>
    <property type="project" value="InterPro"/>
</dbReference>
<name>A0A6J6C8F0_9ZZZZ</name>
<evidence type="ECO:0000256" key="3">
    <source>
        <dbReference type="ARBA" id="ARBA00022679"/>
    </source>
</evidence>
<dbReference type="CDD" id="cd18095">
    <property type="entry name" value="SpoU-like_rRNA-MTase"/>
    <property type="match status" value="1"/>
</dbReference>
<dbReference type="InterPro" id="IPR053888">
    <property type="entry name" value="MRM3-like_sub_bind"/>
</dbReference>
<evidence type="ECO:0000313" key="5">
    <source>
        <dbReference type="EMBL" id="CAB4547592.1"/>
    </source>
</evidence>
<dbReference type="GO" id="GO:0032259">
    <property type="term" value="P:methylation"/>
    <property type="evidence" value="ECO:0007669"/>
    <property type="project" value="UniProtKB-KW"/>
</dbReference>
<evidence type="ECO:0000256" key="1">
    <source>
        <dbReference type="ARBA" id="ARBA00007228"/>
    </source>
</evidence>
<gene>
    <name evidence="5" type="ORF">UFOPK1503_00780</name>
</gene>
<comment type="similarity">
    <text evidence="1">Belongs to the class IV-like SAM-binding methyltransferase superfamily. RNA methyltransferase TrmH family.</text>
</comment>
<dbReference type="Pfam" id="PF00588">
    <property type="entry name" value="SpoU_methylase"/>
    <property type="match status" value="1"/>
</dbReference>
<dbReference type="InterPro" id="IPR029028">
    <property type="entry name" value="Alpha/beta_knot_MTases"/>
</dbReference>
<dbReference type="InterPro" id="IPR051259">
    <property type="entry name" value="rRNA_Methyltransferase"/>
</dbReference>
<dbReference type="Gene3D" id="3.40.1280.10">
    <property type="match status" value="1"/>
</dbReference>
<dbReference type="InterPro" id="IPR001537">
    <property type="entry name" value="SpoU_MeTrfase"/>
</dbReference>
<dbReference type="EMBL" id="CAEZST010000011">
    <property type="protein sequence ID" value="CAB4547592.1"/>
    <property type="molecule type" value="Genomic_DNA"/>
</dbReference>
<feature type="domain" description="RNA 2-O ribose methyltransferase substrate binding" evidence="4">
    <location>
        <begin position="29"/>
        <end position="103"/>
    </location>
</feature>
<keyword evidence="3" id="KW-0808">Transferase</keyword>
<dbReference type="SUPFAM" id="SSF55315">
    <property type="entry name" value="L30e-like"/>
    <property type="match status" value="1"/>
</dbReference>
<dbReference type="PANTHER" id="PTHR43191">
    <property type="entry name" value="RRNA METHYLTRANSFERASE 3"/>
    <property type="match status" value="1"/>
</dbReference>
<organism evidence="5">
    <name type="scientific">freshwater metagenome</name>
    <dbReference type="NCBI Taxonomy" id="449393"/>
    <lineage>
        <taxon>unclassified sequences</taxon>
        <taxon>metagenomes</taxon>
        <taxon>ecological metagenomes</taxon>
    </lineage>
</organism>
<dbReference type="InterPro" id="IPR013123">
    <property type="entry name" value="SpoU_subst-bd"/>
</dbReference>